<proteinExistence type="predicted"/>
<evidence type="ECO:0000256" key="1">
    <source>
        <dbReference type="SAM" id="MobiDB-lite"/>
    </source>
</evidence>
<protein>
    <submittedName>
        <fullName evidence="2">Uncharacterized protein</fullName>
    </submittedName>
</protein>
<feature type="non-terminal residue" evidence="2">
    <location>
        <position position="97"/>
    </location>
</feature>
<name>A0A6J4RGE6_9ACTN</name>
<accession>A0A6J4RGE6</accession>
<sequence length="97" mass="9843">MVSSTALPRRPARVAGEGHPPASPAPSSGRRTAVAISVAAVVSAISLPLVAPAPSYDPWAWLLWGREIGELRLSTAEGPAFKPLPVAGGALLALLGD</sequence>
<dbReference type="AlphaFoldDB" id="A0A6J4RGE6"/>
<reference evidence="2" key="1">
    <citation type="submission" date="2020-02" db="EMBL/GenBank/DDBJ databases">
        <authorList>
            <person name="Meier V. D."/>
        </authorList>
    </citation>
    <scope>NUCLEOTIDE SEQUENCE</scope>
    <source>
        <strain evidence="2">AVDCRST_MAG69</strain>
    </source>
</reference>
<feature type="region of interest" description="Disordered" evidence="1">
    <location>
        <begin position="1"/>
        <end position="30"/>
    </location>
</feature>
<evidence type="ECO:0000313" key="2">
    <source>
        <dbReference type="EMBL" id="CAA9473011.1"/>
    </source>
</evidence>
<gene>
    <name evidence="2" type="ORF">AVDCRST_MAG69-230</name>
</gene>
<organism evidence="2">
    <name type="scientific">uncultured Solirubrobacteraceae bacterium</name>
    <dbReference type="NCBI Taxonomy" id="1162706"/>
    <lineage>
        <taxon>Bacteria</taxon>
        <taxon>Bacillati</taxon>
        <taxon>Actinomycetota</taxon>
        <taxon>Thermoleophilia</taxon>
        <taxon>Solirubrobacterales</taxon>
        <taxon>Solirubrobacteraceae</taxon>
        <taxon>environmental samples</taxon>
    </lineage>
</organism>
<dbReference type="EMBL" id="CADCVP010000030">
    <property type="protein sequence ID" value="CAA9473011.1"/>
    <property type="molecule type" value="Genomic_DNA"/>
</dbReference>